<dbReference type="PROSITE" id="PS51257">
    <property type="entry name" value="PROKAR_LIPOPROTEIN"/>
    <property type="match status" value="1"/>
</dbReference>
<protein>
    <recommendedName>
        <fullName evidence="9">Peptidyl-prolyl cis-trans isomerase</fullName>
        <ecNumber evidence="9">5.2.1.8</ecNumber>
    </recommendedName>
</protein>
<dbReference type="PROSITE" id="PS50059">
    <property type="entry name" value="FKBP_PPIASE"/>
    <property type="match status" value="1"/>
</dbReference>
<comment type="subcellular location">
    <subcellularLocation>
        <location evidence="2">Cytoplasm</location>
    </subcellularLocation>
</comment>
<evidence type="ECO:0000313" key="11">
    <source>
        <dbReference type="EMBL" id="QQR92279.1"/>
    </source>
</evidence>
<keyword evidence="5 8" id="KW-0697">Rotamase</keyword>
<dbReference type="Gene3D" id="3.10.50.40">
    <property type="match status" value="1"/>
</dbReference>
<evidence type="ECO:0000256" key="7">
    <source>
        <dbReference type="ARBA" id="ARBA00023235"/>
    </source>
</evidence>
<evidence type="ECO:0000259" key="10">
    <source>
        <dbReference type="PROSITE" id="PS50059"/>
    </source>
</evidence>
<gene>
    <name evidence="11" type="ORF">IPJ89_03930</name>
</gene>
<dbReference type="Proteomes" id="UP000596004">
    <property type="component" value="Chromosome"/>
</dbReference>
<dbReference type="EMBL" id="CP064981">
    <property type="protein sequence ID" value="QQR92279.1"/>
    <property type="molecule type" value="Genomic_DNA"/>
</dbReference>
<dbReference type="AlphaFoldDB" id="A0A7T9DJ48"/>
<evidence type="ECO:0000256" key="2">
    <source>
        <dbReference type="ARBA" id="ARBA00004496"/>
    </source>
</evidence>
<sequence>MKRLVVVLAVLAIVILSGCIHIASRDNVDRTNQVNQGLTMKDVIEAGDSVTLYYKGTLEDGTVFDETSPGDPATFQVGVGGLIKGFDDGLLGMRTGESKHIVIPAVDAYGAVNPQAILTVPIQQLQDANVPILVGARINSSRGQGIITEVNTDSNTVKIDFNHPLAGKNLIFDVNIVKIEG</sequence>
<evidence type="ECO:0000256" key="3">
    <source>
        <dbReference type="ARBA" id="ARBA00006577"/>
    </source>
</evidence>
<evidence type="ECO:0000256" key="5">
    <source>
        <dbReference type="ARBA" id="ARBA00023110"/>
    </source>
</evidence>
<name>A0A7T9DJ48_9ARCH</name>
<dbReference type="InterPro" id="IPR001179">
    <property type="entry name" value="PPIase_FKBP_dom"/>
</dbReference>
<keyword evidence="4" id="KW-0963">Cytoplasm</keyword>
<dbReference type="GO" id="GO:0003755">
    <property type="term" value="F:peptidyl-prolyl cis-trans isomerase activity"/>
    <property type="evidence" value="ECO:0007669"/>
    <property type="project" value="UniProtKB-UniRule"/>
</dbReference>
<evidence type="ECO:0000256" key="9">
    <source>
        <dbReference type="RuleBase" id="RU003915"/>
    </source>
</evidence>
<dbReference type="GO" id="GO:0042026">
    <property type="term" value="P:protein refolding"/>
    <property type="evidence" value="ECO:0007669"/>
    <property type="project" value="UniProtKB-ARBA"/>
</dbReference>
<evidence type="ECO:0000256" key="1">
    <source>
        <dbReference type="ARBA" id="ARBA00000971"/>
    </source>
</evidence>
<keyword evidence="7 8" id="KW-0413">Isomerase</keyword>
<keyword evidence="6" id="KW-0143">Chaperone</keyword>
<comment type="similarity">
    <text evidence="3 9">Belongs to the FKBP-type PPIase family.</text>
</comment>
<accession>A0A7T9DJ48</accession>
<feature type="domain" description="PPIase FKBP-type" evidence="10">
    <location>
        <begin position="47"/>
        <end position="121"/>
    </location>
</feature>
<dbReference type="PANTHER" id="PTHR47861">
    <property type="entry name" value="FKBP-TYPE PEPTIDYL-PROLYL CIS-TRANS ISOMERASE SLYD"/>
    <property type="match status" value="1"/>
</dbReference>
<dbReference type="InterPro" id="IPR046357">
    <property type="entry name" value="PPIase_dom_sf"/>
</dbReference>
<dbReference type="GO" id="GO:0005737">
    <property type="term" value="C:cytoplasm"/>
    <property type="evidence" value="ECO:0007669"/>
    <property type="project" value="UniProtKB-SubCell"/>
</dbReference>
<reference evidence="11" key="1">
    <citation type="submission" date="2020-11" db="EMBL/GenBank/DDBJ databases">
        <title>Connecting structure to function with the recovery of over 1000 high-quality activated sludge metagenome-assembled genomes encoding full-length rRNA genes using long-read sequencing.</title>
        <authorList>
            <person name="Singleton C.M."/>
            <person name="Petriglieri F."/>
            <person name="Kristensen J.M."/>
            <person name="Kirkegaard R.H."/>
            <person name="Michaelsen T.Y."/>
            <person name="Andersen M.H."/>
            <person name="Karst S.M."/>
            <person name="Dueholm M.S."/>
            <person name="Nielsen P.H."/>
            <person name="Albertsen M."/>
        </authorList>
    </citation>
    <scope>NUCLEOTIDE SEQUENCE</scope>
    <source>
        <strain evidence="11">Fred_18-Q3-R57-64_BAT3C.431</strain>
    </source>
</reference>
<comment type="catalytic activity">
    <reaction evidence="1 8 9">
        <text>[protein]-peptidylproline (omega=180) = [protein]-peptidylproline (omega=0)</text>
        <dbReference type="Rhea" id="RHEA:16237"/>
        <dbReference type="Rhea" id="RHEA-COMP:10747"/>
        <dbReference type="Rhea" id="RHEA-COMP:10748"/>
        <dbReference type="ChEBI" id="CHEBI:83833"/>
        <dbReference type="ChEBI" id="CHEBI:83834"/>
        <dbReference type="EC" id="5.2.1.8"/>
    </reaction>
</comment>
<dbReference type="EC" id="5.2.1.8" evidence="9"/>
<dbReference type="PANTHER" id="PTHR47861:SF3">
    <property type="entry name" value="FKBP-TYPE PEPTIDYL-PROLYL CIS-TRANS ISOMERASE SLYD"/>
    <property type="match status" value="1"/>
</dbReference>
<evidence type="ECO:0000256" key="6">
    <source>
        <dbReference type="ARBA" id="ARBA00023186"/>
    </source>
</evidence>
<dbReference type="SUPFAM" id="SSF54534">
    <property type="entry name" value="FKBP-like"/>
    <property type="match status" value="1"/>
</dbReference>
<dbReference type="Pfam" id="PF00254">
    <property type="entry name" value="FKBP_C"/>
    <property type="match status" value="1"/>
</dbReference>
<evidence type="ECO:0000256" key="8">
    <source>
        <dbReference type="PROSITE-ProRule" id="PRU00277"/>
    </source>
</evidence>
<organism evidence="11">
    <name type="scientific">Candidatus Iainarchaeum sp</name>
    <dbReference type="NCBI Taxonomy" id="3101447"/>
    <lineage>
        <taxon>Archaea</taxon>
        <taxon>Candidatus Iainarchaeota</taxon>
        <taxon>Candidatus Iainarchaeia</taxon>
        <taxon>Candidatus Iainarchaeales</taxon>
        <taxon>Candidatus Iainarchaeaceae</taxon>
        <taxon>Candidatus Iainarchaeum</taxon>
    </lineage>
</organism>
<proteinExistence type="inferred from homology"/>
<evidence type="ECO:0000256" key="4">
    <source>
        <dbReference type="ARBA" id="ARBA00022490"/>
    </source>
</evidence>